<comment type="similarity">
    <text evidence="1">Belongs to the TRAFAC class myosin-kinesin ATPase superfamily. Kinesin family. KIN-14 subfamily.</text>
</comment>
<name>A0ABM0W2C6_CAMSA</name>
<feature type="compositionally biased region" description="Polar residues" evidence="5">
    <location>
        <begin position="904"/>
        <end position="918"/>
    </location>
</feature>
<feature type="domain" description="Kinesin motor" evidence="7">
    <location>
        <begin position="360"/>
        <end position="686"/>
    </location>
</feature>
<sequence length="971" mass="108350">MTSGLHEFNLASRRAEEAAARRFKAVQWLQSVVGQLGISDQPSEKEFISCLRNGMVLCNAINKIHPGAVSKVVENYSYLNGEYQLPPAYQYFENVRNFLVALQQLRLPGFEASDLEKDNLESGSVTKVVDCVLGLKAFHECKVTSNGNGSYRHVKTPTFQLSATKIQQPVSASRHLDMSSVRERNDCTDGESDQLKEIAKLFADHIFNSKENIDENLISLENGTGNSRANFEKIISRFPELQSVFKNLLSAATLKPSDSKSMPLEELPVHEEDQSSSSLLQKKNCNHERLLQTQEKELAVLKALFIETKQDFKKFQVHLQRDLMELGNQMQEMSSAAQGYYKVVEENRKLYNMVQDLKGNIRVYCRVRPIFNSEMNGVIDYIGKDGSLFVLDPSKPYKDARKTFQFNQVFGPTATQDDVFRETQPLIRSVMDGYNVCIFAYGQTGSGKTYTMSGPPGRSATEMGINYLALSDLFLICDKRKDMMTYEIYVQMVEIYNEQVRDLLAENSSCTRLDIRTCSSEDDGLSLPDATMHSVKSTKDVLQLMEAGEVNRAVSSTSMNNRSSRSHSIFMVHVRGKDTSGGTLRSCLHLVDLAGSERVDKSEVTGDRLKEAQYINKSLSCLGDVISALAQKNSHIPYRNSKLTLLLQDSLGGQAKTLMFAHLSPEEDSFGETISTLKFAQRVSTVELGAARAHKETREVMHLKEQVENLKKALGNEQWNNVSNSGAKEIKSPFSRPIATTERTPPRLRRLSIENCSNTKANLEDRKAIKSPLASRRAQVLSFEGPNSCKDEENSKVYPITEVQQLKNPRSPVSAYQNRAMKVDGRTSIPQLQLLQTPVKGASRNDIQMISVDSRTNGKGSHIRKSLRTIGKLINGSEKRKENIPVDPRSPLGVANHFSHIKSPDTSNAKTMRRQSLTGVMPPGQERSRRSSIGGNPIEIDVTSTKGATGTRNAKTPPPMRSASKIGKKWA</sequence>
<dbReference type="SMART" id="SM00129">
    <property type="entry name" value="KISc"/>
    <property type="match status" value="1"/>
</dbReference>
<dbReference type="Pfam" id="PF00225">
    <property type="entry name" value="Kinesin"/>
    <property type="match status" value="1"/>
</dbReference>
<dbReference type="InterPro" id="IPR027417">
    <property type="entry name" value="P-loop_NTPase"/>
</dbReference>
<gene>
    <name evidence="9" type="primary">LOC104745210</name>
</gene>
<protein>
    <submittedName>
        <fullName evidence="9">Kinesin-like protein KIN-14G isoform X1</fullName>
    </submittedName>
</protein>
<feature type="region of interest" description="Disordered" evidence="5">
    <location>
        <begin position="881"/>
        <end position="971"/>
    </location>
</feature>
<evidence type="ECO:0000256" key="5">
    <source>
        <dbReference type="SAM" id="MobiDB-lite"/>
    </source>
</evidence>
<dbReference type="Pfam" id="PF00307">
    <property type="entry name" value="CH"/>
    <property type="match status" value="1"/>
</dbReference>
<evidence type="ECO:0000256" key="2">
    <source>
        <dbReference type="ARBA" id="ARBA00023175"/>
    </source>
</evidence>
<feature type="compositionally biased region" description="Polar residues" evidence="5">
    <location>
        <begin position="942"/>
        <end position="954"/>
    </location>
</feature>
<evidence type="ECO:0000313" key="8">
    <source>
        <dbReference type="Proteomes" id="UP000694864"/>
    </source>
</evidence>
<proteinExistence type="inferred from homology"/>
<organism evidence="8 9">
    <name type="scientific">Camelina sativa</name>
    <name type="common">False flax</name>
    <name type="synonym">Myagrum sativum</name>
    <dbReference type="NCBI Taxonomy" id="90675"/>
    <lineage>
        <taxon>Eukaryota</taxon>
        <taxon>Viridiplantae</taxon>
        <taxon>Streptophyta</taxon>
        <taxon>Embryophyta</taxon>
        <taxon>Tracheophyta</taxon>
        <taxon>Spermatophyta</taxon>
        <taxon>Magnoliopsida</taxon>
        <taxon>eudicotyledons</taxon>
        <taxon>Gunneridae</taxon>
        <taxon>Pentapetalae</taxon>
        <taxon>rosids</taxon>
        <taxon>malvids</taxon>
        <taxon>Brassicales</taxon>
        <taxon>Brassicaceae</taxon>
        <taxon>Camelineae</taxon>
        <taxon>Camelina</taxon>
    </lineage>
</organism>
<dbReference type="GeneID" id="104745210"/>
<dbReference type="PRINTS" id="PR00380">
    <property type="entry name" value="KINESINHEAVY"/>
</dbReference>
<dbReference type="Gene3D" id="3.40.850.10">
    <property type="entry name" value="Kinesin motor domain"/>
    <property type="match status" value="1"/>
</dbReference>
<feature type="domain" description="Calponin-homology (CH)" evidence="6">
    <location>
        <begin position="19"/>
        <end position="140"/>
    </location>
</feature>
<keyword evidence="3" id="KW-0067">ATP-binding</keyword>
<dbReference type="PROSITE" id="PS50067">
    <property type="entry name" value="KINESIN_MOTOR_2"/>
    <property type="match status" value="1"/>
</dbReference>
<keyword evidence="8" id="KW-1185">Reference proteome</keyword>
<dbReference type="InterPro" id="IPR036961">
    <property type="entry name" value="Kinesin_motor_dom_sf"/>
</dbReference>
<keyword evidence="3" id="KW-0547">Nucleotide-binding</keyword>
<accession>A0ABM0W2C6</accession>
<dbReference type="PROSITE" id="PS50021">
    <property type="entry name" value="CH"/>
    <property type="match status" value="1"/>
</dbReference>
<feature type="binding site" evidence="3">
    <location>
        <begin position="442"/>
        <end position="449"/>
    </location>
    <ligand>
        <name>ATP</name>
        <dbReference type="ChEBI" id="CHEBI:30616"/>
    </ligand>
</feature>
<dbReference type="InterPro" id="IPR001715">
    <property type="entry name" value="CH_dom"/>
</dbReference>
<feature type="coiled-coil region" evidence="4">
    <location>
        <begin position="693"/>
        <end position="720"/>
    </location>
</feature>
<dbReference type="SUPFAM" id="SSF52540">
    <property type="entry name" value="P-loop containing nucleoside triphosphate hydrolases"/>
    <property type="match status" value="1"/>
</dbReference>
<dbReference type="CDD" id="cd21203">
    <property type="entry name" value="CH_AtKIN14-like"/>
    <property type="match status" value="1"/>
</dbReference>
<dbReference type="InterPro" id="IPR027640">
    <property type="entry name" value="Kinesin-like_fam"/>
</dbReference>
<dbReference type="SMART" id="SM00033">
    <property type="entry name" value="CH"/>
    <property type="match status" value="1"/>
</dbReference>
<evidence type="ECO:0000256" key="4">
    <source>
        <dbReference type="SAM" id="Coils"/>
    </source>
</evidence>
<dbReference type="PANTHER" id="PTHR47972:SF4">
    <property type="entry name" value="KINESIN-LIKE PROTEIN KIN-14L"/>
    <property type="match status" value="1"/>
</dbReference>
<dbReference type="Proteomes" id="UP000694864">
    <property type="component" value="Chromosome 15"/>
</dbReference>
<dbReference type="InterPro" id="IPR001752">
    <property type="entry name" value="Kinesin_motor_dom"/>
</dbReference>
<keyword evidence="2 3" id="KW-0505">Motor protein</keyword>
<evidence type="ECO:0000259" key="6">
    <source>
        <dbReference type="PROSITE" id="PS50021"/>
    </source>
</evidence>
<dbReference type="InterPro" id="IPR036872">
    <property type="entry name" value="CH_dom_sf"/>
</dbReference>
<dbReference type="SUPFAM" id="SSF47576">
    <property type="entry name" value="Calponin-homology domain, CH-domain"/>
    <property type="match status" value="1"/>
</dbReference>
<keyword evidence="4" id="KW-0175">Coiled coil</keyword>
<reference evidence="9" key="2">
    <citation type="submission" date="2025-08" db="UniProtKB">
        <authorList>
            <consortium name="RefSeq"/>
        </authorList>
    </citation>
    <scope>IDENTIFICATION</scope>
    <source>
        <tissue evidence="9">Leaf</tissue>
    </source>
</reference>
<dbReference type="PANTHER" id="PTHR47972">
    <property type="entry name" value="KINESIN-LIKE PROTEIN KLP-3"/>
    <property type="match status" value="1"/>
</dbReference>
<dbReference type="RefSeq" id="XP_010464702.1">
    <property type="nucleotide sequence ID" value="XM_010466400.2"/>
</dbReference>
<dbReference type="Gene3D" id="1.10.418.10">
    <property type="entry name" value="Calponin-like domain"/>
    <property type="match status" value="1"/>
</dbReference>
<reference evidence="8" key="1">
    <citation type="journal article" date="2014" name="Nat. Commun.">
        <title>The emerging biofuel crop Camelina sativa retains a highly undifferentiated hexaploid genome structure.</title>
        <authorList>
            <person name="Kagale S."/>
            <person name="Koh C."/>
            <person name="Nixon J."/>
            <person name="Bollina V."/>
            <person name="Clarke W.E."/>
            <person name="Tuteja R."/>
            <person name="Spillane C."/>
            <person name="Robinson S.J."/>
            <person name="Links M.G."/>
            <person name="Clarke C."/>
            <person name="Higgins E.E."/>
            <person name="Huebert T."/>
            <person name="Sharpe A.G."/>
            <person name="Parkin I.A."/>
        </authorList>
    </citation>
    <scope>NUCLEOTIDE SEQUENCE [LARGE SCALE GENOMIC DNA]</scope>
    <source>
        <strain evidence="8">cv. DH55</strain>
    </source>
</reference>
<evidence type="ECO:0000256" key="3">
    <source>
        <dbReference type="PROSITE-ProRule" id="PRU00283"/>
    </source>
</evidence>
<evidence type="ECO:0000313" key="9">
    <source>
        <dbReference type="RefSeq" id="XP_010464702.1"/>
    </source>
</evidence>
<evidence type="ECO:0000256" key="1">
    <source>
        <dbReference type="ARBA" id="ARBA00010899"/>
    </source>
</evidence>
<evidence type="ECO:0000259" key="7">
    <source>
        <dbReference type="PROSITE" id="PS50067"/>
    </source>
</evidence>